<name>A0A147JZ71_HADYE</name>
<proteinExistence type="predicted"/>
<comment type="caution">
    <text evidence="2">The sequence shown here is derived from an EMBL/GenBank/DDBJ whole genome shotgun (WGS) entry which is preliminary data.</text>
</comment>
<gene>
    <name evidence="2" type="ORF">APZ16_03970</name>
</gene>
<dbReference type="InterPro" id="IPR002782">
    <property type="entry name" value="Mut7-C_RNAse_dom"/>
</dbReference>
<dbReference type="Pfam" id="PF01927">
    <property type="entry name" value="Mut7-C"/>
    <property type="match status" value="1"/>
</dbReference>
<sequence length="162" mass="18453">MKFLADGMLGKLTRWLRLAGHDVIYLGKSTLPPEKQDEDLLQAAKSGERILLTSDVQLHKRAIKAGLKSVLIRGTDVASQLAEISRRLGVKMEIVPENSRCPLCNGKLDPVERSSIEKLVPENVLKTSNLFWRCTECQKIYWRGRHWEKIIETVKQYRKAVG</sequence>
<protein>
    <recommendedName>
        <fullName evidence="1">Mut7-C RNAse domain-containing protein</fullName>
    </recommendedName>
</protein>
<dbReference type="AlphaFoldDB" id="A0A147JZ71"/>
<dbReference type="STRING" id="1776334.APZ16_03970"/>
<dbReference type="PANTHER" id="PTHR39081:SF1">
    <property type="entry name" value="MUT7-C RNASE DOMAIN-CONTAINING PROTEIN"/>
    <property type="match status" value="1"/>
</dbReference>
<evidence type="ECO:0000313" key="3">
    <source>
        <dbReference type="Proteomes" id="UP000074294"/>
    </source>
</evidence>
<dbReference type="Proteomes" id="UP000074294">
    <property type="component" value="Unassembled WGS sequence"/>
</dbReference>
<evidence type="ECO:0000313" key="2">
    <source>
        <dbReference type="EMBL" id="KUO41856.1"/>
    </source>
</evidence>
<feature type="domain" description="Mut7-C RNAse" evidence="1">
    <location>
        <begin position="1"/>
        <end position="153"/>
    </location>
</feature>
<evidence type="ECO:0000259" key="1">
    <source>
        <dbReference type="Pfam" id="PF01927"/>
    </source>
</evidence>
<reference evidence="2 3" key="1">
    <citation type="journal article" date="2016" name="Nat. Microbiol.">
        <title>Genomic inference of the metabolism of cosmopolitan subsurface Archaea, Hadesarchaea.</title>
        <authorList>
            <person name="Baker B.J."/>
            <person name="Saw J.H."/>
            <person name="Lind A.E."/>
            <person name="Lazar C.S."/>
            <person name="Hinrichs K.-U."/>
            <person name="Teske A.P."/>
            <person name="Ettema T.J."/>
        </authorList>
    </citation>
    <scope>NUCLEOTIDE SEQUENCE [LARGE SCALE GENOMIC DNA]</scope>
</reference>
<dbReference type="PANTHER" id="PTHR39081">
    <property type="entry name" value="MUT7-C DOMAIN-CONTAINING PROTEIN"/>
    <property type="match status" value="1"/>
</dbReference>
<dbReference type="EMBL" id="LQMQ01000013">
    <property type="protein sequence ID" value="KUO41856.1"/>
    <property type="molecule type" value="Genomic_DNA"/>
</dbReference>
<accession>A0A147JZ71</accession>
<organism evidence="2 3">
    <name type="scientific">Hadarchaeum yellowstonense</name>
    <dbReference type="NCBI Taxonomy" id="1776334"/>
    <lineage>
        <taxon>Archaea</taxon>
        <taxon>Methanobacteriati</taxon>
        <taxon>Candidatus Hadarchaeota</taxon>
        <taxon>Candidatus Hadarchaeia</taxon>
        <taxon>Candidatus Hadarchaeales</taxon>
        <taxon>Candidatus Hadarchaeaceae</taxon>
        <taxon>Candidatus Hadarchaeum</taxon>
    </lineage>
</organism>